<dbReference type="InterPro" id="IPR000701">
    <property type="entry name" value="SuccDH_FuR_B_TM-su"/>
</dbReference>
<dbReference type="SUPFAM" id="SSF81343">
    <property type="entry name" value="Fumarate reductase respiratory complex transmembrane subunits"/>
    <property type="match status" value="1"/>
</dbReference>
<accession>A0A1H0ABX7</accession>
<evidence type="ECO:0000256" key="8">
    <source>
        <dbReference type="SAM" id="Phobius"/>
    </source>
</evidence>
<feature type="transmembrane region" description="Helical" evidence="8">
    <location>
        <begin position="103"/>
        <end position="122"/>
    </location>
</feature>
<keyword evidence="10" id="KW-1185">Reference proteome</keyword>
<proteinExistence type="predicted"/>
<dbReference type="RefSeq" id="WP_092075064.1">
    <property type="nucleotide sequence ID" value="NZ_FNHB01000017.1"/>
</dbReference>
<name>A0A1H0ABX7_9FIRM</name>
<feature type="transmembrane region" description="Helical" evidence="8">
    <location>
        <begin position="142"/>
        <end position="172"/>
    </location>
</feature>
<keyword evidence="5 8" id="KW-1133">Transmembrane helix</keyword>
<feature type="transmembrane region" description="Helical" evidence="8">
    <location>
        <begin position="184"/>
        <end position="204"/>
    </location>
</feature>
<organism evidence="9 10">
    <name type="scientific">Dendrosporobacter quercicolus</name>
    <dbReference type="NCBI Taxonomy" id="146817"/>
    <lineage>
        <taxon>Bacteria</taxon>
        <taxon>Bacillati</taxon>
        <taxon>Bacillota</taxon>
        <taxon>Negativicutes</taxon>
        <taxon>Selenomonadales</taxon>
        <taxon>Sporomusaceae</taxon>
        <taxon>Dendrosporobacter</taxon>
    </lineage>
</organism>
<evidence type="ECO:0000313" key="10">
    <source>
        <dbReference type="Proteomes" id="UP000214880"/>
    </source>
</evidence>
<gene>
    <name evidence="9" type="ORF">SAMN04488502_11719</name>
</gene>
<reference evidence="9 10" key="1">
    <citation type="submission" date="2016-10" db="EMBL/GenBank/DDBJ databases">
        <authorList>
            <person name="de Groot N.N."/>
        </authorList>
    </citation>
    <scope>NUCLEOTIDE SEQUENCE [LARGE SCALE GENOMIC DNA]</scope>
    <source>
        <strain evidence="9 10">DSM 1736</strain>
    </source>
</reference>
<evidence type="ECO:0000256" key="4">
    <source>
        <dbReference type="ARBA" id="ARBA00022723"/>
    </source>
</evidence>
<comment type="subcellular location">
    <subcellularLocation>
        <location evidence="1">Membrane</location>
    </subcellularLocation>
</comment>
<dbReference type="InterPro" id="IPR034804">
    <property type="entry name" value="SQR/QFR_C/D"/>
</dbReference>
<dbReference type="Gene3D" id="1.20.1300.10">
    <property type="entry name" value="Fumarate reductase/succinate dehydrogenase, transmembrane subunit"/>
    <property type="match status" value="1"/>
</dbReference>
<dbReference type="OrthoDB" id="9789209at2"/>
<evidence type="ECO:0000256" key="7">
    <source>
        <dbReference type="ARBA" id="ARBA00023136"/>
    </source>
</evidence>
<feature type="transmembrane region" description="Helical" evidence="8">
    <location>
        <begin position="53"/>
        <end position="77"/>
    </location>
</feature>
<dbReference type="GO" id="GO:0016020">
    <property type="term" value="C:membrane"/>
    <property type="evidence" value="ECO:0007669"/>
    <property type="project" value="UniProtKB-SubCell"/>
</dbReference>
<keyword evidence="2" id="KW-0349">Heme</keyword>
<protein>
    <submittedName>
        <fullName evidence="9">Succinate dehydrogenase subunit C</fullName>
    </submittedName>
</protein>
<sequence>MSNTDFYLRRLHSISGIAPIGVFLLEHIFTISTVIAGPGVFDAAVAKLAAIPHALLLTLEICFIAIPLLFHGIYGAYIAMQAKNNVSDYGYLRNRQFWLQRMSAWYTFVYLIWHVGYLRIVVKGGGTPISYAFLHDYLSNPIVFVLYAIGLVAAIYHFTNGLFTFCITWGIAVGPRAQGIVNKAAWGLFVVLSGVGLFALTHYIA</sequence>
<evidence type="ECO:0000256" key="3">
    <source>
        <dbReference type="ARBA" id="ARBA00022692"/>
    </source>
</evidence>
<dbReference type="AlphaFoldDB" id="A0A1H0ABX7"/>
<dbReference type="EMBL" id="FNHB01000017">
    <property type="protein sequence ID" value="SDN30483.1"/>
    <property type="molecule type" value="Genomic_DNA"/>
</dbReference>
<keyword evidence="4" id="KW-0479">Metal-binding</keyword>
<evidence type="ECO:0000256" key="2">
    <source>
        <dbReference type="ARBA" id="ARBA00022617"/>
    </source>
</evidence>
<feature type="transmembrane region" description="Helical" evidence="8">
    <location>
        <begin position="20"/>
        <end position="41"/>
    </location>
</feature>
<evidence type="ECO:0000256" key="6">
    <source>
        <dbReference type="ARBA" id="ARBA00023004"/>
    </source>
</evidence>
<dbReference type="STRING" id="146817.SAMN04488502_11719"/>
<dbReference type="Proteomes" id="UP000214880">
    <property type="component" value="Unassembled WGS sequence"/>
</dbReference>
<keyword evidence="3 8" id="KW-0812">Transmembrane</keyword>
<dbReference type="GO" id="GO:0046872">
    <property type="term" value="F:metal ion binding"/>
    <property type="evidence" value="ECO:0007669"/>
    <property type="project" value="UniProtKB-KW"/>
</dbReference>
<keyword evidence="7 8" id="KW-0472">Membrane</keyword>
<evidence type="ECO:0000313" key="9">
    <source>
        <dbReference type="EMBL" id="SDN30483.1"/>
    </source>
</evidence>
<dbReference type="Pfam" id="PF01127">
    <property type="entry name" value="Sdh_cyt"/>
    <property type="match status" value="1"/>
</dbReference>
<evidence type="ECO:0000256" key="5">
    <source>
        <dbReference type="ARBA" id="ARBA00022989"/>
    </source>
</evidence>
<keyword evidence="6" id="KW-0408">Iron</keyword>
<evidence type="ECO:0000256" key="1">
    <source>
        <dbReference type="ARBA" id="ARBA00004370"/>
    </source>
</evidence>